<evidence type="ECO:0000313" key="2">
    <source>
        <dbReference type="Proteomes" id="UP001415857"/>
    </source>
</evidence>
<dbReference type="Proteomes" id="UP001415857">
    <property type="component" value="Unassembled WGS sequence"/>
</dbReference>
<reference evidence="1 2" key="1">
    <citation type="journal article" date="2024" name="Plant J.">
        <title>Genome sequences and population genomics reveal climatic adaptation and genomic divergence between two closely related sweetgum species.</title>
        <authorList>
            <person name="Xu W.Q."/>
            <person name="Ren C.Q."/>
            <person name="Zhang X.Y."/>
            <person name="Comes H.P."/>
            <person name="Liu X.H."/>
            <person name="Li Y.G."/>
            <person name="Kettle C.J."/>
            <person name="Jalonen R."/>
            <person name="Gaisberger H."/>
            <person name="Ma Y.Z."/>
            <person name="Qiu Y.X."/>
        </authorList>
    </citation>
    <scope>NUCLEOTIDE SEQUENCE [LARGE SCALE GENOMIC DNA]</scope>
    <source>
        <strain evidence="1">Hangzhou</strain>
    </source>
</reference>
<dbReference type="EMBL" id="JBBPBK010000014">
    <property type="protein sequence ID" value="KAK9270254.1"/>
    <property type="molecule type" value="Genomic_DNA"/>
</dbReference>
<organism evidence="1 2">
    <name type="scientific">Liquidambar formosana</name>
    <name type="common">Formosan gum</name>
    <dbReference type="NCBI Taxonomy" id="63359"/>
    <lineage>
        <taxon>Eukaryota</taxon>
        <taxon>Viridiplantae</taxon>
        <taxon>Streptophyta</taxon>
        <taxon>Embryophyta</taxon>
        <taxon>Tracheophyta</taxon>
        <taxon>Spermatophyta</taxon>
        <taxon>Magnoliopsida</taxon>
        <taxon>eudicotyledons</taxon>
        <taxon>Gunneridae</taxon>
        <taxon>Pentapetalae</taxon>
        <taxon>Saxifragales</taxon>
        <taxon>Altingiaceae</taxon>
        <taxon>Liquidambar</taxon>
    </lineage>
</organism>
<protein>
    <submittedName>
        <fullName evidence="1">Uncharacterized protein</fullName>
    </submittedName>
</protein>
<comment type="caution">
    <text evidence="1">The sequence shown here is derived from an EMBL/GenBank/DDBJ whole genome shotgun (WGS) entry which is preliminary data.</text>
</comment>
<dbReference type="AlphaFoldDB" id="A0AAP0R6Q1"/>
<accession>A0AAP0R6Q1</accession>
<proteinExistence type="predicted"/>
<gene>
    <name evidence="1" type="ORF">L1049_025831</name>
</gene>
<evidence type="ECO:0000313" key="1">
    <source>
        <dbReference type="EMBL" id="KAK9270254.1"/>
    </source>
</evidence>
<name>A0AAP0R6Q1_LIQFO</name>
<sequence>MVPGTGEGEGEERVRELSKGQRNQYVKEIVATVVILLSMMWHVIIGTRDEVVLHRIESYSFGVLVLMLTDASPILQKHNPAQFSTSQKVLREQKAPIISPPVASPSHFADRFPISCWNLEHPTLIFHSALSFILPESNKSEALITIQSKPLLASRIIEVSARPDVTFSQLQDCIATNTLYPVLQLVGILEHGP</sequence>
<keyword evidence="2" id="KW-1185">Reference proteome</keyword>